<comment type="caution">
    <text evidence="1">The sequence shown here is derived from an EMBL/GenBank/DDBJ whole genome shotgun (WGS) entry which is preliminary data.</text>
</comment>
<evidence type="ECO:0000313" key="2">
    <source>
        <dbReference type="Proteomes" id="UP000215914"/>
    </source>
</evidence>
<protein>
    <submittedName>
        <fullName evidence="1">Uncharacterized protein</fullName>
    </submittedName>
</protein>
<keyword evidence="2" id="KW-1185">Reference proteome</keyword>
<dbReference type="Gramene" id="mRNA:HanXRQr2_Chr03g0138391">
    <property type="protein sequence ID" value="CDS:HanXRQr2_Chr03g0138391.1"/>
    <property type="gene ID" value="HanXRQr2_Chr03g0138391"/>
</dbReference>
<reference evidence="1" key="1">
    <citation type="journal article" date="2017" name="Nature">
        <title>The sunflower genome provides insights into oil metabolism, flowering and Asterid evolution.</title>
        <authorList>
            <person name="Badouin H."/>
            <person name="Gouzy J."/>
            <person name="Grassa C.J."/>
            <person name="Murat F."/>
            <person name="Staton S.E."/>
            <person name="Cottret L."/>
            <person name="Lelandais-Briere C."/>
            <person name="Owens G.L."/>
            <person name="Carrere S."/>
            <person name="Mayjonade B."/>
            <person name="Legrand L."/>
            <person name="Gill N."/>
            <person name="Kane N.C."/>
            <person name="Bowers J.E."/>
            <person name="Hubner S."/>
            <person name="Bellec A."/>
            <person name="Berard A."/>
            <person name="Berges H."/>
            <person name="Blanchet N."/>
            <person name="Boniface M.C."/>
            <person name="Brunel D."/>
            <person name="Catrice O."/>
            <person name="Chaidir N."/>
            <person name="Claudel C."/>
            <person name="Donnadieu C."/>
            <person name="Faraut T."/>
            <person name="Fievet G."/>
            <person name="Helmstetter N."/>
            <person name="King M."/>
            <person name="Knapp S.J."/>
            <person name="Lai Z."/>
            <person name="Le Paslier M.C."/>
            <person name="Lippi Y."/>
            <person name="Lorenzon L."/>
            <person name="Mandel J.R."/>
            <person name="Marage G."/>
            <person name="Marchand G."/>
            <person name="Marquand E."/>
            <person name="Bret-Mestries E."/>
            <person name="Morien E."/>
            <person name="Nambeesan S."/>
            <person name="Nguyen T."/>
            <person name="Pegot-Espagnet P."/>
            <person name="Pouilly N."/>
            <person name="Raftis F."/>
            <person name="Sallet E."/>
            <person name="Schiex T."/>
            <person name="Thomas J."/>
            <person name="Vandecasteele C."/>
            <person name="Vares D."/>
            <person name="Vear F."/>
            <person name="Vautrin S."/>
            <person name="Crespi M."/>
            <person name="Mangin B."/>
            <person name="Burke J.M."/>
            <person name="Salse J."/>
            <person name="Munos S."/>
            <person name="Vincourt P."/>
            <person name="Rieseberg L.H."/>
            <person name="Langlade N.B."/>
        </authorList>
    </citation>
    <scope>NUCLEOTIDE SEQUENCE</scope>
    <source>
        <tissue evidence="1">Leaves</tissue>
    </source>
</reference>
<reference evidence="1" key="2">
    <citation type="submission" date="2020-06" db="EMBL/GenBank/DDBJ databases">
        <title>Helianthus annuus Genome sequencing and assembly Release 2.</title>
        <authorList>
            <person name="Gouzy J."/>
            <person name="Langlade N."/>
            <person name="Munos S."/>
        </authorList>
    </citation>
    <scope>NUCLEOTIDE SEQUENCE</scope>
    <source>
        <tissue evidence="1">Leaves</tissue>
    </source>
</reference>
<sequence length="50" mass="5640">MSDRSKLSDECLSAAQIELSFVISRDSDRMFEYHPNSGNTLSFVVNPMDV</sequence>
<evidence type="ECO:0000313" key="1">
    <source>
        <dbReference type="EMBL" id="KAF5816809.1"/>
    </source>
</evidence>
<organism evidence="1 2">
    <name type="scientific">Helianthus annuus</name>
    <name type="common">Common sunflower</name>
    <dbReference type="NCBI Taxonomy" id="4232"/>
    <lineage>
        <taxon>Eukaryota</taxon>
        <taxon>Viridiplantae</taxon>
        <taxon>Streptophyta</taxon>
        <taxon>Embryophyta</taxon>
        <taxon>Tracheophyta</taxon>
        <taxon>Spermatophyta</taxon>
        <taxon>Magnoliopsida</taxon>
        <taxon>eudicotyledons</taxon>
        <taxon>Gunneridae</taxon>
        <taxon>Pentapetalae</taxon>
        <taxon>asterids</taxon>
        <taxon>campanulids</taxon>
        <taxon>Asterales</taxon>
        <taxon>Asteraceae</taxon>
        <taxon>Asteroideae</taxon>
        <taxon>Heliantheae alliance</taxon>
        <taxon>Heliantheae</taxon>
        <taxon>Helianthus</taxon>
    </lineage>
</organism>
<accession>A0A9K3JKC8</accession>
<dbReference type="EMBL" id="MNCJ02000318">
    <property type="protein sequence ID" value="KAF5816809.1"/>
    <property type="molecule type" value="Genomic_DNA"/>
</dbReference>
<name>A0A9K3JKC8_HELAN</name>
<gene>
    <name evidence="1" type="ORF">HanXRQr2_Chr03g0138391</name>
</gene>
<dbReference type="Proteomes" id="UP000215914">
    <property type="component" value="Unassembled WGS sequence"/>
</dbReference>
<dbReference type="AlphaFoldDB" id="A0A9K3JKC8"/>
<proteinExistence type="predicted"/>